<proteinExistence type="predicted"/>
<organism evidence="1 2">
    <name type="scientific">Lactococcus garvieae</name>
    <dbReference type="NCBI Taxonomy" id="1363"/>
    <lineage>
        <taxon>Bacteria</taxon>
        <taxon>Bacillati</taxon>
        <taxon>Bacillota</taxon>
        <taxon>Bacilli</taxon>
        <taxon>Lactobacillales</taxon>
        <taxon>Streptococcaceae</taxon>
        <taxon>Lactococcus</taxon>
    </lineage>
</organism>
<dbReference type="EMBL" id="FOTJ01000012">
    <property type="protein sequence ID" value="SFL47957.1"/>
    <property type="molecule type" value="Genomic_DNA"/>
</dbReference>
<evidence type="ECO:0008006" key="3">
    <source>
        <dbReference type="Google" id="ProtNLM"/>
    </source>
</evidence>
<protein>
    <recommendedName>
        <fullName evidence="3">Transposase</fullName>
    </recommendedName>
</protein>
<sequence length="114" mass="13498">MRKDILESLSLHFMNDTKPNFAALARCYNCDYRTVKHYYELGKVQTLEKASRRRIPPSLIEKFKTKINKKIDLSCSARSIFHFIQKQDYEGSYVTVRRYVKSCKTTKQHKAPFV</sequence>
<reference evidence="1 2" key="1">
    <citation type="submission" date="2016-10" db="EMBL/GenBank/DDBJ databases">
        <authorList>
            <person name="de Groot N.N."/>
        </authorList>
    </citation>
    <scope>NUCLEOTIDE SEQUENCE [LARGE SCALE GENOMIC DNA]</scope>
    <source>
        <strain evidence="1 2">M79</strain>
    </source>
</reference>
<dbReference type="Proteomes" id="UP000181969">
    <property type="component" value="Unassembled WGS sequence"/>
</dbReference>
<evidence type="ECO:0000313" key="1">
    <source>
        <dbReference type="EMBL" id="SFL47957.1"/>
    </source>
</evidence>
<name>A0A1I4I1L7_9LACT</name>
<gene>
    <name evidence="1" type="ORF">SAMN05216438_11210</name>
</gene>
<accession>A0A1I4I1L7</accession>
<dbReference type="AlphaFoldDB" id="A0A1I4I1L7"/>
<evidence type="ECO:0000313" key="2">
    <source>
        <dbReference type="Proteomes" id="UP000181969"/>
    </source>
</evidence>